<dbReference type="InterPro" id="IPR013320">
    <property type="entry name" value="ConA-like_dom_sf"/>
</dbReference>
<evidence type="ECO:0000256" key="3">
    <source>
        <dbReference type="ARBA" id="ARBA00023295"/>
    </source>
</evidence>
<dbReference type="InterPro" id="IPR015882">
    <property type="entry name" value="HEX_bac_N"/>
</dbReference>
<evidence type="ECO:0000256" key="4">
    <source>
        <dbReference type="PIRSR" id="PIRSR625705-1"/>
    </source>
</evidence>
<dbReference type="PROSITE" id="PS50022">
    <property type="entry name" value="FA58C_3"/>
    <property type="match status" value="1"/>
</dbReference>
<comment type="similarity">
    <text evidence="1">Belongs to the glycosyl hydrolase 20 family.</text>
</comment>
<dbReference type="CDD" id="cd06564">
    <property type="entry name" value="GH20_DspB_LnbB-like"/>
    <property type="match status" value="1"/>
</dbReference>
<dbReference type="Pfam" id="PF13385">
    <property type="entry name" value="Laminin_G_3"/>
    <property type="match status" value="1"/>
</dbReference>
<keyword evidence="3" id="KW-0326">Glycosidase</keyword>
<dbReference type="Gene3D" id="3.20.20.80">
    <property type="entry name" value="Glycosidases"/>
    <property type="match status" value="1"/>
</dbReference>
<dbReference type="Pfam" id="PF00728">
    <property type="entry name" value="Glyco_hydro_20"/>
    <property type="match status" value="2"/>
</dbReference>
<dbReference type="Proteomes" id="UP000010420">
    <property type="component" value="Unassembled WGS sequence"/>
</dbReference>
<dbReference type="Gene3D" id="3.30.379.10">
    <property type="entry name" value="Chitobiase/beta-hexosaminidase domain 2-like"/>
    <property type="match status" value="1"/>
</dbReference>
<dbReference type="InterPro" id="IPR052764">
    <property type="entry name" value="GH20_Enzymes"/>
</dbReference>
<comment type="caution">
    <text evidence="6">The sequence shown here is derived from an EMBL/GenBank/DDBJ whole genome shotgun (WGS) entry which is preliminary data.</text>
</comment>
<keyword evidence="7" id="KW-1185">Reference proteome</keyword>
<dbReference type="STRING" id="545697.HMPREF0216_02695"/>
<dbReference type="InterPro" id="IPR015883">
    <property type="entry name" value="Glyco_hydro_20_cat"/>
</dbReference>
<dbReference type="Pfam" id="PF02838">
    <property type="entry name" value="Glyco_hydro_20b"/>
    <property type="match status" value="1"/>
</dbReference>
<dbReference type="PANTHER" id="PTHR43678:SF1">
    <property type="entry name" value="BETA-N-ACETYLHEXOSAMINIDASE"/>
    <property type="match status" value="1"/>
</dbReference>
<sequence>MSERRNAPKYRIQVSDDDVTWNDVYTATAAPANFKDIISLNEKVRGRYVRLYIDEHLANSEGVNWNTVSVYELELYNGEIPEAPKTAAEVAASLKVTAPTEDATVLKMPSVPEGFEISFIGADYEEVIDYDMNIHKPLVDTKVVVNFEVKKGDEKATSPAFEIIVPGQYEVEGNVKPTVIPELREWAGKTGNFEISNNSRIVLNPTSAEELRETAETFANDYKDIVGNDIEVVVSDAPQAGDFYLSLTSNYPELREEGYYMDIDDVLSVEGNDASAIFLSTRSILQILKQNGTFIEKGLVRDYPQYDVRGFMLDVGRKPISLDFLYEVMQNMSWYKLNDFQIHLNDNYIWLHDDYPTDALENAYSGFRLESNDVGENGLRLTSEDMYYTKEEFGNFIDDSKLYGVNIVPEIDSPGHSLAFTKVHPEYAYGNGQGENAAMLNVNDEKVVDYIKSIFSEYMDGENPVFRNSTVHIGTDEFYGGKEEYRAYTDKMLRFIKEEKGSNVRVWGSLSNKNGSTPVYSDGVEMNIWNSGWANAQAMYDQGYDLINTEDSYLYLVPGANYYYNYLNHSWLYNNWEVNTFSNGVTIPEGSPQMNGGMFALWNDMIDNKANGIVEYDIFDRILPGMQVLSEKMWGEADDKTYNEFVEVADEVGVAPNTNPRFEVESETEKVMEYDFNKFENNTVEDKSENGYDSTEINNASVSDGVLELEGGNSYIKTGINNMGPNYSVSFSVKRDENSDDSEQILFESSKGTFKAVQAGTGKLGFSREGYDYSFDYELPKGEWVDITVVGKLNKTEIYVNGEYVEQILEEGSNIKYTTFVFPLEKIGSESKAFKGQVDNLVITNEAVITDETVIDSTNFT</sequence>
<dbReference type="SUPFAM" id="SSF49785">
    <property type="entry name" value="Galactose-binding domain-like"/>
    <property type="match status" value="1"/>
</dbReference>
<name>L1QA00_9CLOT</name>
<evidence type="ECO:0000256" key="1">
    <source>
        <dbReference type="ARBA" id="ARBA00006285"/>
    </source>
</evidence>
<dbReference type="RefSeq" id="WP_005214743.1">
    <property type="nucleotide sequence ID" value="NZ_KB291675.1"/>
</dbReference>
<dbReference type="eggNOG" id="COG3525">
    <property type="taxonomic scope" value="Bacteria"/>
</dbReference>
<dbReference type="GO" id="GO:0004563">
    <property type="term" value="F:beta-N-acetylhexosaminidase activity"/>
    <property type="evidence" value="ECO:0007669"/>
    <property type="project" value="InterPro"/>
</dbReference>
<organism evidence="6 7">
    <name type="scientific">Clostridium celatum DSM 1785</name>
    <dbReference type="NCBI Taxonomy" id="545697"/>
    <lineage>
        <taxon>Bacteria</taxon>
        <taxon>Bacillati</taxon>
        <taxon>Bacillota</taxon>
        <taxon>Clostridia</taxon>
        <taxon>Eubacteriales</taxon>
        <taxon>Clostridiaceae</taxon>
        <taxon>Clostridium</taxon>
    </lineage>
</organism>
<dbReference type="PRINTS" id="PR00738">
    <property type="entry name" value="GLHYDRLASE20"/>
</dbReference>
<dbReference type="HOGENOM" id="CLU_010969_2_0_9"/>
<feature type="non-terminal residue" evidence="6">
    <location>
        <position position="861"/>
    </location>
</feature>
<evidence type="ECO:0000313" key="7">
    <source>
        <dbReference type="Proteomes" id="UP000010420"/>
    </source>
</evidence>
<protein>
    <submittedName>
        <fullName evidence="6">Glycosyl hydrolase family 20, catalytic domain protein</fullName>
    </submittedName>
</protein>
<feature type="domain" description="F5/8 type C" evidence="5">
    <location>
        <begin position="1"/>
        <end position="78"/>
    </location>
</feature>
<feature type="active site" description="Proton donor" evidence="4">
    <location>
        <position position="477"/>
    </location>
</feature>
<keyword evidence="2 6" id="KW-0378">Hydrolase</keyword>
<evidence type="ECO:0000313" key="6">
    <source>
        <dbReference type="EMBL" id="EKY24437.1"/>
    </source>
</evidence>
<dbReference type="Gene3D" id="2.60.120.260">
    <property type="entry name" value="Galactose-binding domain-like"/>
    <property type="match status" value="1"/>
</dbReference>
<dbReference type="InterPro" id="IPR008979">
    <property type="entry name" value="Galactose-bd-like_sf"/>
</dbReference>
<dbReference type="InterPro" id="IPR000421">
    <property type="entry name" value="FA58C"/>
</dbReference>
<dbReference type="InterPro" id="IPR029018">
    <property type="entry name" value="Hex-like_dom2"/>
</dbReference>
<dbReference type="InterPro" id="IPR017853">
    <property type="entry name" value="GH"/>
</dbReference>
<evidence type="ECO:0000256" key="2">
    <source>
        <dbReference type="ARBA" id="ARBA00022801"/>
    </source>
</evidence>
<gene>
    <name evidence="6" type="ORF">HMPREF0216_02695</name>
</gene>
<dbReference type="SUPFAM" id="SSF49899">
    <property type="entry name" value="Concanavalin A-like lectins/glucanases"/>
    <property type="match status" value="1"/>
</dbReference>
<proteinExistence type="inferred from homology"/>
<dbReference type="InterPro" id="IPR025705">
    <property type="entry name" value="Beta_hexosaminidase_sua/sub"/>
</dbReference>
<reference evidence="6 7" key="1">
    <citation type="submission" date="2012-05" db="EMBL/GenBank/DDBJ databases">
        <authorList>
            <person name="Weinstock G."/>
            <person name="Sodergren E."/>
            <person name="Lobos E.A."/>
            <person name="Fulton L."/>
            <person name="Fulton R."/>
            <person name="Courtney L."/>
            <person name="Fronick C."/>
            <person name="O'Laughlin M."/>
            <person name="Godfrey J."/>
            <person name="Wilson R.M."/>
            <person name="Miner T."/>
            <person name="Farmer C."/>
            <person name="Delehaunty K."/>
            <person name="Cordes M."/>
            <person name="Minx P."/>
            <person name="Tomlinson C."/>
            <person name="Chen J."/>
            <person name="Wollam A."/>
            <person name="Pepin K.H."/>
            <person name="Bhonagiri V."/>
            <person name="Zhang X."/>
            <person name="Suruliraj S."/>
            <person name="Warren W."/>
            <person name="Mitreva M."/>
            <person name="Mardis E.R."/>
            <person name="Wilson R.K."/>
        </authorList>
    </citation>
    <scope>NUCLEOTIDE SEQUENCE [LARGE SCALE GENOMIC DNA]</scope>
    <source>
        <strain evidence="6 7">DSM 1785</strain>
    </source>
</reference>
<evidence type="ECO:0000259" key="5">
    <source>
        <dbReference type="PROSITE" id="PS50022"/>
    </source>
</evidence>
<dbReference type="EMBL" id="AMEZ01000085">
    <property type="protein sequence ID" value="EKY24437.1"/>
    <property type="molecule type" value="Genomic_DNA"/>
</dbReference>
<dbReference type="SUPFAM" id="SSF51445">
    <property type="entry name" value="(Trans)glycosidases"/>
    <property type="match status" value="1"/>
</dbReference>
<dbReference type="SUPFAM" id="SSF55545">
    <property type="entry name" value="beta-N-acetylhexosaminidase-like domain"/>
    <property type="match status" value="1"/>
</dbReference>
<dbReference type="AlphaFoldDB" id="L1QA00"/>
<dbReference type="Pfam" id="PF00754">
    <property type="entry name" value="F5_F8_type_C"/>
    <property type="match status" value="1"/>
</dbReference>
<dbReference type="PANTHER" id="PTHR43678">
    <property type="entry name" value="PUTATIVE (AFU_ORTHOLOGUE AFUA_2G00640)-RELATED"/>
    <property type="match status" value="1"/>
</dbReference>
<dbReference type="OrthoDB" id="9816455at2"/>
<dbReference type="Gene3D" id="2.60.120.200">
    <property type="match status" value="1"/>
</dbReference>
<dbReference type="GO" id="GO:0005975">
    <property type="term" value="P:carbohydrate metabolic process"/>
    <property type="evidence" value="ECO:0007669"/>
    <property type="project" value="InterPro"/>
</dbReference>
<accession>L1QA00</accession>